<organism evidence="4 5">
    <name type="scientific">Dactylonectria macrodidyma</name>
    <dbReference type="NCBI Taxonomy" id="307937"/>
    <lineage>
        <taxon>Eukaryota</taxon>
        <taxon>Fungi</taxon>
        <taxon>Dikarya</taxon>
        <taxon>Ascomycota</taxon>
        <taxon>Pezizomycotina</taxon>
        <taxon>Sordariomycetes</taxon>
        <taxon>Hypocreomycetidae</taxon>
        <taxon>Hypocreales</taxon>
        <taxon>Nectriaceae</taxon>
        <taxon>Dactylonectria</taxon>
    </lineage>
</organism>
<evidence type="ECO:0000256" key="2">
    <source>
        <dbReference type="ARBA" id="ARBA00022840"/>
    </source>
</evidence>
<sequence>MPTPVTVARERAAALQVPPKWGTRQSVAIPGTASGSRSAIYRHWRFQDKLLQSLDPSIETMHDVFESAANSVPHNKCLGHRPYDPATQTFDPYVWQTYETVQRRRANLGVGLVHLHKSIGVDEDRYGIGLWCQNRPEWQITDLAAMSQGLYTVSIYDTLTPNAAEFIVNHAQLACVATSLNHVATLLKLKPRMPSLKIIICLDSLEAGEQPGHTKKNLLEALSNDLGVQIFSIHDVEKIGEGLEGGSYNPPQPDDVITINYTSGTTGDPKGVVLTHRNAVASTSCAMLVSRPGANDVICSFLPLAHIYQRVTEHAALWSGNAIGYFHGDITALIEDVKLLRPTAFTAVPRLYNRFGSAIKAATVSKPGMAGALSRHVVSVKVQNLSQNSPSATNKHVLYDRLWSRKISSQFGLERCKTMVSAAAHLDPSLHRLLSVVFANKFIQAYGLTETYSTALCQLDNDYTVGTCGAVTPACEVCLQDVPDMDYFATDLPHPRGELLIRGPSTFRCYFKNEAETSKALDPDGWFHTGDICSVDERGQFRVIDRLKNFLKLSHGEYISPERIENIYLSNCPWLAAAYVHGDPHQHCLVGLIGVDPDAFADFASKATGDTVEPGTVDSLLKVLGNRKVVEAALEALDEVGRKFKFNSYERVRSIKLMLDPFTLENGLLTPTFKLKRAQIARNHKGIIDELYERVKEQEAREGKGKLRL</sequence>
<dbReference type="SUPFAM" id="SSF56801">
    <property type="entry name" value="Acetyl-CoA synthetase-like"/>
    <property type="match status" value="1"/>
</dbReference>
<reference evidence="4" key="1">
    <citation type="journal article" date="2021" name="Nat. Commun.">
        <title>Genetic determinants of endophytism in the Arabidopsis root mycobiome.</title>
        <authorList>
            <person name="Mesny F."/>
            <person name="Miyauchi S."/>
            <person name="Thiergart T."/>
            <person name="Pickel B."/>
            <person name="Atanasova L."/>
            <person name="Karlsson M."/>
            <person name="Huettel B."/>
            <person name="Barry K.W."/>
            <person name="Haridas S."/>
            <person name="Chen C."/>
            <person name="Bauer D."/>
            <person name="Andreopoulos W."/>
            <person name="Pangilinan J."/>
            <person name="LaButti K."/>
            <person name="Riley R."/>
            <person name="Lipzen A."/>
            <person name="Clum A."/>
            <person name="Drula E."/>
            <person name="Henrissat B."/>
            <person name="Kohler A."/>
            <person name="Grigoriev I.V."/>
            <person name="Martin F.M."/>
            <person name="Hacquard S."/>
        </authorList>
    </citation>
    <scope>NUCLEOTIDE SEQUENCE</scope>
    <source>
        <strain evidence="4">MPI-CAGE-AT-0147</strain>
    </source>
</reference>
<accession>A0A9P9FKA6</accession>
<evidence type="ECO:0000313" key="5">
    <source>
        <dbReference type="Proteomes" id="UP000738349"/>
    </source>
</evidence>
<evidence type="ECO:0000256" key="1">
    <source>
        <dbReference type="ARBA" id="ARBA00022741"/>
    </source>
</evidence>
<evidence type="ECO:0000259" key="3">
    <source>
        <dbReference type="Pfam" id="PF00501"/>
    </source>
</evidence>
<dbReference type="Proteomes" id="UP000738349">
    <property type="component" value="Unassembled WGS sequence"/>
</dbReference>
<dbReference type="InterPro" id="IPR000873">
    <property type="entry name" value="AMP-dep_synth/lig_dom"/>
</dbReference>
<gene>
    <name evidence="4" type="ORF">EDB81DRAFT_838104</name>
</gene>
<dbReference type="PANTHER" id="PTHR43272">
    <property type="entry name" value="LONG-CHAIN-FATTY-ACID--COA LIGASE"/>
    <property type="match status" value="1"/>
</dbReference>
<comment type="caution">
    <text evidence="4">The sequence shown here is derived from an EMBL/GenBank/DDBJ whole genome shotgun (WGS) entry which is preliminary data.</text>
</comment>
<dbReference type="InterPro" id="IPR020845">
    <property type="entry name" value="AMP-binding_CS"/>
</dbReference>
<dbReference type="Pfam" id="PF00501">
    <property type="entry name" value="AMP-binding"/>
    <property type="match status" value="1"/>
</dbReference>
<dbReference type="GO" id="GO:0005524">
    <property type="term" value="F:ATP binding"/>
    <property type="evidence" value="ECO:0007669"/>
    <property type="project" value="UniProtKB-KW"/>
</dbReference>
<protein>
    <submittedName>
        <fullName evidence="4">Long-chain-fatty-acid-CoA ligase 1</fullName>
    </submittedName>
</protein>
<evidence type="ECO:0000313" key="4">
    <source>
        <dbReference type="EMBL" id="KAH7165300.1"/>
    </source>
</evidence>
<dbReference type="InterPro" id="IPR042099">
    <property type="entry name" value="ANL_N_sf"/>
</dbReference>
<dbReference type="GO" id="GO:0016020">
    <property type="term" value="C:membrane"/>
    <property type="evidence" value="ECO:0007669"/>
    <property type="project" value="TreeGrafter"/>
</dbReference>
<keyword evidence="2" id="KW-0067">ATP-binding</keyword>
<dbReference type="PROSITE" id="PS00455">
    <property type="entry name" value="AMP_BINDING"/>
    <property type="match status" value="1"/>
</dbReference>
<dbReference type="AlphaFoldDB" id="A0A9P9FKA6"/>
<dbReference type="GO" id="GO:0004467">
    <property type="term" value="F:long-chain fatty acid-CoA ligase activity"/>
    <property type="evidence" value="ECO:0007669"/>
    <property type="project" value="TreeGrafter"/>
</dbReference>
<keyword evidence="4" id="KW-0436">Ligase</keyword>
<dbReference type="Gene3D" id="3.40.50.12780">
    <property type="entry name" value="N-terminal domain of ligase-like"/>
    <property type="match status" value="1"/>
</dbReference>
<proteinExistence type="predicted"/>
<dbReference type="GO" id="GO:0005783">
    <property type="term" value="C:endoplasmic reticulum"/>
    <property type="evidence" value="ECO:0007669"/>
    <property type="project" value="TreeGrafter"/>
</dbReference>
<dbReference type="PANTHER" id="PTHR43272:SF33">
    <property type="entry name" value="AMP-BINDING DOMAIN-CONTAINING PROTEIN-RELATED"/>
    <property type="match status" value="1"/>
</dbReference>
<keyword evidence="1" id="KW-0547">Nucleotide-binding</keyword>
<name>A0A9P9FKA6_9HYPO</name>
<feature type="domain" description="AMP-dependent synthetase/ligase" evidence="3">
    <location>
        <begin position="85"/>
        <end position="511"/>
    </location>
</feature>
<keyword evidence="5" id="KW-1185">Reference proteome</keyword>
<dbReference type="OrthoDB" id="1700726at2759"/>
<dbReference type="EMBL" id="JAGMUV010000003">
    <property type="protein sequence ID" value="KAH7165300.1"/>
    <property type="molecule type" value="Genomic_DNA"/>
</dbReference>